<protein>
    <submittedName>
        <fullName evidence="4">SecY-interacting protein</fullName>
    </submittedName>
</protein>
<accession>A0ABW1XLR2</accession>
<dbReference type="NCBIfam" id="NF003439">
    <property type="entry name" value="PRK04968.1"/>
    <property type="match status" value="1"/>
</dbReference>
<evidence type="ECO:0000256" key="2">
    <source>
        <dbReference type="ARBA" id="ARBA00022519"/>
    </source>
</evidence>
<keyword evidence="1" id="KW-1003">Cell membrane</keyword>
<dbReference type="InterPro" id="IPR009948">
    <property type="entry name" value="Syd"/>
</dbReference>
<gene>
    <name evidence="4" type="primary">syd</name>
    <name evidence="4" type="ORF">ACFP85_05520</name>
</gene>
<dbReference type="EMBL" id="JBHSUS010000001">
    <property type="protein sequence ID" value="MFC6439609.1"/>
    <property type="molecule type" value="Genomic_DNA"/>
</dbReference>
<dbReference type="CDD" id="cd16323">
    <property type="entry name" value="Syd"/>
    <property type="match status" value="1"/>
</dbReference>
<sequence length="168" mass="19219">MSKVTALNVMTEFDPEWRSPCEQGEPDTQGMISWHPVHREPANVNWTPIDEAIGLQLHEDVKTYYSSYYAANIDVTLPRGSLTLLMPWNEEDMQRLQQNLIGHLLMKKRLRQSPTLFIACTDDEDYLISLDNNSGGVYLERVGQAPQELLAPSLTEFLHLLLRDGEFS</sequence>
<dbReference type="Gene3D" id="3.40.1580.20">
    <property type="entry name" value="Syd protein"/>
    <property type="match status" value="1"/>
</dbReference>
<reference evidence="5" key="1">
    <citation type="journal article" date="2019" name="Int. J. Syst. Evol. Microbiol.">
        <title>The Global Catalogue of Microorganisms (GCM) 10K type strain sequencing project: providing services to taxonomists for standard genome sequencing and annotation.</title>
        <authorList>
            <consortium name="The Broad Institute Genomics Platform"/>
            <consortium name="The Broad Institute Genome Sequencing Center for Infectious Disease"/>
            <person name="Wu L."/>
            <person name="Ma J."/>
        </authorList>
    </citation>
    <scope>NUCLEOTIDE SEQUENCE [LARGE SCALE GENOMIC DNA]</scope>
    <source>
        <strain evidence="5">CGMCC 1.16031</strain>
    </source>
</reference>
<keyword evidence="3" id="KW-0472">Membrane</keyword>
<comment type="caution">
    <text evidence="4">The sequence shown here is derived from an EMBL/GenBank/DDBJ whole genome shotgun (WGS) entry which is preliminary data.</text>
</comment>
<evidence type="ECO:0000256" key="3">
    <source>
        <dbReference type="ARBA" id="ARBA00023136"/>
    </source>
</evidence>
<evidence type="ECO:0000313" key="5">
    <source>
        <dbReference type="Proteomes" id="UP001596364"/>
    </source>
</evidence>
<name>A0ABW1XLR2_9ALTE</name>
<dbReference type="InterPro" id="IPR037883">
    <property type="entry name" value="Knr4/Smi1-like_sf"/>
</dbReference>
<dbReference type="Pfam" id="PF07348">
    <property type="entry name" value="Syd"/>
    <property type="match status" value="1"/>
</dbReference>
<keyword evidence="2" id="KW-0997">Cell inner membrane</keyword>
<keyword evidence="5" id="KW-1185">Reference proteome</keyword>
<proteinExistence type="predicted"/>
<dbReference type="Proteomes" id="UP001596364">
    <property type="component" value="Unassembled WGS sequence"/>
</dbReference>
<evidence type="ECO:0000313" key="4">
    <source>
        <dbReference type="EMBL" id="MFC6439609.1"/>
    </source>
</evidence>
<evidence type="ECO:0000256" key="1">
    <source>
        <dbReference type="ARBA" id="ARBA00022475"/>
    </source>
</evidence>
<dbReference type="InterPro" id="IPR038228">
    <property type="entry name" value="Syd_sf"/>
</dbReference>
<organism evidence="4 5">
    <name type="scientific">Pseudobowmanella zhangzhouensis</name>
    <dbReference type="NCBI Taxonomy" id="1537679"/>
    <lineage>
        <taxon>Bacteria</taxon>
        <taxon>Pseudomonadati</taxon>
        <taxon>Pseudomonadota</taxon>
        <taxon>Gammaproteobacteria</taxon>
        <taxon>Alteromonadales</taxon>
        <taxon>Alteromonadaceae</taxon>
    </lineage>
</organism>
<dbReference type="RefSeq" id="WP_131257113.1">
    <property type="nucleotide sequence ID" value="NZ_JBHSUS010000001.1"/>
</dbReference>
<dbReference type="SUPFAM" id="SSF160631">
    <property type="entry name" value="SMI1/KNR4-like"/>
    <property type="match status" value="1"/>
</dbReference>